<dbReference type="Pfam" id="PF06985">
    <property type="entry name" value="HET"/>
    <property type="match status" value="1"/>
</dbReference>
<evidence type="ECO:0000259" key="1">
    <source>
        <dbReference type="Pfam" id="PF06985"/>
    </source>
</evidence>
<comment type="caution">
    <text evidence="2">The sequence shown here is derived from an EMBL/GenBank/DDBJ whole genome shotgun (WGS) entry which is preliminary data.</text>
</comment>
<dbReference type="InterPro" id="IPR010730">
    <property type="entry name" value="HET"/>
</dbReference>
<gene>
    <name evidence="2" type="ORF">B0T16DRAFT_326739</name>
</gene>
<organism evidence="2 3">
    <name type="scientific">Cercophora newfieldiana</name>
    <dbReference type="NCBI Taxonomy" id="92897"/>
    <lineage>
        <taxon>Eukaryota</taxon>
        <taxon>Fungi</taxon>
        <taxon>Dikarya</taxon>
        <taxon>Ascomycota</taxon>
        <taxon>Pezizomycotina</taxon>
        <taxon>Sordariomycetes</taxon>
        <taxon>Sordariomycetidae</taxon>
        <taxon>Sordariales</taxon>
        <taxon>Lasiosphaeriaceae</taxon>
        <taxon>Cercophora</taxon>
    </lineage>
</organism>
<name>A0AA39Y9M6_9PEZI</name>
<dbReference type="PANTHER" id="PTHR33112">
    <property type="entry name" value="DOMAIN PROTEIN, PUTATIVE-RELATED"/>
    <property type="match status" value="1"/>
</dbReference>
<feature type="non-terminal residue" evidence="2">
    <location>
        <position position="1"/>
    </location>
</feature>
<dbReference type="EMBL" id="JAULSV010000003">
    <property type="protein sequence ID" value="KAK0648602.1"/>
    <property type="molecule type" value="Genomic_DNA"/>
</dbReference>
<evidence type="ECO:0000313" key="3">
    <source>
        <dbReference type="Proteomes" id="UP001174936"/>
    </source>
</evidence>
<dbReference type="Proteomes" id="UP001174936">
    <property type="component" value="Unassembled WGS sequence"/>
</dbReference>
<accession>A0AA39Y9M6</accession>
<keyword evidence="3" id="KW-1185">Reference proteome</keyword>
<protein>
    <submittedName>
        <fullName evidence="2">Heterokaryon incompatibility protein-domain-containing protein</fullName>
    </submittedName>
</protein>
<evidence type="ECO:0000313" key="2">
    <source>
        <dbReference type="EMBL" id="KAK0648602.1"/>
    </source>
</evidence>
<sequence>MNPFRRRDPPKYIALSHRWGTCPENMPLRTLRANIADHMQQLPSETMPRSFRDVMTLARKLGVRYIWIDSLCIIQDDPADWQREAAQMASIYSGAYLTVAAACAEDSTVGCLPERMQASVEAYARPLDADADATPGHERDFVDASLLSSRGWILQEMVLSRRVLYVSKERHMYWQCRSLYQSEDGTLDMSLDGGQGDSSQPHDIVEHVSGTHTGLLKMVSFDTPIDSLATWLAWINNYARRSLTNPSDKLPALAGLVNHYQNQTKDEPLVGLWRKHLIPLLSW</sequence>
<feature type="domain" description="Heterokaryon incompatibility" evidence="1">
    <location>
        <begin position="12"/>
        <end position="156"/>
    </location>
</feature>
<proteinExistence type="predicted"/>
<dbReference type="AlphaFoldDB" id="A0AA39Y9M6"/>
<dbReference type="PANTHER" id="PTHR33112:SF10">
    <property type="entry name" value="TOL"/>
    <property type="match status" value="1"/>
</dbReference>
<reference evidence="2" key="1">
    <citation type="submission" date="2023-06" db="EMBL/GenBank/DDBJ databases">
        <title>Genome-scale phylogeny and comparative genomics of the fungal order Sordariales.</title>
        <authorList>
            <consortium name="Lawrence Berkeley National Laboratory"/>
            <person name="Hensen N."/>
            <person name="Bonometti L."/>
            <person name="Westerberg I."/>
            <person name="Brannstrom I.O."/>
            <person name="Guillou S."/>
            <person name="Cros-Aarteil S."/>
            <person name="Calhoun S."/>
            <person name="Haridas S."/>
            <person name="Kuo A."/>
            <person name="Mondo S."/>
            <person name="Pangilinan J."/>
            <person name="Riley R."/>
            <person name="Labutti K."/>
            <person name="Andreopoulos B."/>
            <person name="Lipzen A."/>
            <person name="Chen C."/>
            <person name="Yanf M."/>
            <person name="Daum C."/>
            <person name="Ng V."/>
            <person name="Clum A."/>
            <person name="Steindorff A."/>
            <person name="Ohm R."/>
            <person name="Martin F."/>
            <person name="Silar P."/>
            <person name="Natvig D."/>
            <person name="Lalanne C."/>
            <person name="Gautier V."/>
            <person name="Ament-Velasquez S.L."/>
            <person name="Kruys A."/>
            <person name="Hutchinson M.I."/>
            <person name="Powell A.J."/>
            <person name="Barry K."/>
            <person name="Miller A.N."/>
            <person name="Grigoriev I.V."/>
            <person name="Debuchy R."/>
            <person name="Gladieux P."/>
            <person name="Thoren M.H."/>
            <person name="Johannesson H."/>
        </authorList>
    </citation>
    <scope>NUCLEOTIDE SEQUENCE</scope>
    <source>
        <strain evidence="2">SMH2532-1</strain>
    </source>
</reference>